<comment type="caution">
    <text evidence="2">The sequence shown here is derived from an EMBL/GenBank/DDBJ whole genome shotgun (WGS) entry which is preliminary data.</text>
</comment>
<sequence>MSLDFSNAQLPRLLPLENSYTENEVEADLKRLFLDLFDSTLAADTFDVNVLGAAHLGSFDLVRKAVNADGLVLMQGDREEAATRYLYRAWKSGDVQGRGLHFLRTYLQMLFPNLCQVDQLWHDKALPYPTGIYPSTPRFSWWLHQIGEPGLKLDGTWGIGRRILNADESRADRPIDTDQMYLTSRVEIVLDFSVNVRSIASLMHIIRSVIPARLLPVFRFWLNFVLYVEILASSKLLMQKNSRMRYPWCGRVIGDSTDVRWKLGKDGVLVKLPQPFGSFRLGEARGGKSVWRLKGCRIQSSALLESAASAIIYRLPKVGEADRRLDGTWRLGGRSLYVGSRAAMQKRIEMAAPAGLVTTFHDKHQIKYPATPARLGSTARLAPWRRLDGRWRVGEKSVRRPFGFAIERDEAFLADGSLGMTSTANAWAIPERLARPAATKLKGTSRKLNGTWFLGAENRIGRFPLDGRRLRAMKMTQYPRIGHFAIAADIPGDVEYASGDVRRLRLDGAWRIGGPAAPEFKLEVFKVPGGPGYEPEPLDDLDASVLPDGLAD</sequence>
<dbReference type="Proteomes" id="UP000430120">
    <property type="component" value="Unassembled WGS sequence"/>
</dbReference>
<evidence type="ECO:0000313" key="2">
    <source>
        <dbReference type="EMBL" id="KAB0575136.1"/>
    </source>
</evidence>
<proteinExistence type="predicted"/>
<dbReference type="EMBL" id="VZPB01000066">
    <property type="protein sequence ID" value="KAB0575136.1"/>
    <property type="molecule type" value="Genomic_DNA"/>
</dbReference>
<name>A0A643F7L5_IDEDE</name>
<reference evidence="2 3" key="1">
    <citation type="submission" date="2019-09" db="EMBL/GenBank/DDBJ databases">
        <title>Draft genome sequences of 48 bacterial type strains from the CCUG.</title>
        <authorList>
            <person name="Tunovic T."/>
            <person name="Pineiro-Iglesias B."/>
            <person name="Unosson C."/>
            <person name="Inganas E."/>
            <person name="Ohlen M."/>
            <person name="Cardew S."/>
            <person name="Jensie-Markopoulos S."/>
            <person name="Salva-Serra F."/>
            <person name="Jaen-Luchoro D."/>
            <person name="Karlsson R."/>
            <person name="Svensson-Stadler L."/>
            <person name="Chun J."/>
            <person name="Moore E."/>
        </authorList>
    </citation>
    <scope>NUCLEOTIDE SEQUENCE [LARGE SCALE GENOMIC DNA]</scope>
    <source>
        <strain evidence="2 3">CCUG 30977</strain>
    </source>
</reference>
<dbReference type="OrthoDB" id="9135928at2"/>
<evidence type="ECO:0000313" key="3">
    <source>
        <dbReference type="Proteomes" id="UP000430120"/>
    </source>
</evidence>
<accession>A0A643F7L5</accession>
<organism evidence="2 3">
    <name type="scientific">Ideonella dechloratans</name>
    <dbReference type="NCBI Taxonomy" id="36863"/>
    <lineage>
        <taxon>Bacteria</taxon>
        <taxon>Pseudomonadati</taxon>
        <taxon>Pseudomonadota</taxon>
        <taxon>Betaproteobacteria</taxon>
        <taxon>Burkholderiales</taxon>
        <taxon>Sphaerotilaceae</taxon>
        <taxon>Ideonella</taxon>
    </lineage>
</organism>
<gene>
    <name evidence="2" type="ORF">F7Q92_18865</name>
</gene>
<evidence type="ECO:0000256" key="1">
    <source>
        <dbReference type="SAM" id="MobiDB-lite"/>
    </source>
</evidence>
<keyword evidence="3" id="KW-1185">Reference proteome</keyword>
<dbReference type="RefSeq" id="WP_151125633.1">
    <property type="nucleotide sequence ID" value="NZ_CP088082.1"/>
</dbReference>
<protein>
    <submittedName>
        <fullName evidence="2">Uncharacterized protein</fullName>
    </submittedName>
</protein>
<feature type="region of interest" description="Disordered" evidence="1">
    <location>
        <begin position="531"/>
        <end position="552"/>
    </location>
</feature>
<dbReference type="AlphaFoldDB" id="A0A643F7L5"/>